<comment type="caution">
    <text evidence="8">The sequence shown here is derived from an EMBL/GenBank/DDBJ whole genome shotgun (WGS) entry which is preliminary data.</text>
</comment>
<comment type="subcellular location">
    <subcellularLocation>
        <location evidence="1">Membrane</location>
        <topology evidence="1">Multi-pass membrane protein</topology>
    </subcellularLocation>
</comment>
<protein>
    <recommendedName>
        <fullName evidence="10">Transmembrane and coiled-coil domain-containing protein</fullName>
    </recommendedName>
</protein>
<reference evidence="8" key="2">
    <citation type="submission" date="2023-06" db="EMBL/GenBank/DDBJ databases">
        <authorList>
            <consortium name="Lawrence Berkeley National Laboratory"/>
            <person name="Haridas S."/>
            <person name="Hensen N."/>
            <person name="Bonometti L."/>
            <person name="Westerberg I."/>
            <person name="Brannstrom I.O."/>
            <person name="Guillou S."/>
            <person name="Cros-Aarteil S."/>
            <person name="Calhoun S."/>
            <person name="Kuo A."/>
            <person name="Mondo S."/>
            <person name="Pangilinan J."/>
            <person name="Riley R."/>
            <person name="LaButti K."/>
            <person name="Andreopoulos B."/>
            <person name="Lipzen A."/>
            <person name="Chen C."/>
            <person name="Yanf M."/>
            <person name="Daum C."/>
            <person name="Ng V."/>
            <person name="Clum A."/>
            <person name="Steindorff A."/>
            <person name="Ohm R."/>
            <person name="Martin F."/>
            <person name="Silar P."/>
            <person name="Natvig D."/>
            <person name="Lalanne C."/>
            <person name="Gautier V."/>
            <person name="Ament-velasquez S.L."/>
            <person name="Kruys A."/>
            <person name="Hutchinson M.I."/>
            <person name="Powell A.J."/>
            <person name="Barry K."/>
            <person name="Miller A.N."/>
            <person name="Grigoriev I.V."/>
            <person name="Debuchy R."/>
            <person name="Gladieux P."/>
            <person name="Thoren M.H."/>
            <person name="Johannesson H."/>
        </authorList>
    </citation>
    <scope>NUCLEOTIDE SEQUENCE</scope>
    <source>
        <strain evidence="8">CBS 232.78</strain>
    </source>
</reference>
<dbReference type="InterPro" id="IPR029058">
    <property type="entry name" value="AB_hydrolase_fold"/>
</dbReference>
<feature type="compositionally biased region" description="Polar residues" evidence="6">
    <location>
        <begin position="700"/>
        <end position="711"/>
    </location>
</feature>
<accession>A0AAE0P5E1</accession>
<feature type="transmembrane region" description="Helical" evidence="7">
    <location>
        <begin position="438"/>
        <end position="458"/>
    </location>
</feature>
<feature type="compositionally biased region" description="Polar residues" evidence="6">
    <location>
        <begin position="727"/>
        <end position="738"/>
    </location>
</feature>
<keyword evidence="9" id="KW-1185">Reference proteome</keyword>
<evidence type="ECO:0000313" key="9">
    <source>
        <dbReference type="Proteomes" id="UP001285441"/>
    </source>
</evidence>
<keyword evidence="3 7" id="KW-0812">Transmembrane</keyword>
<name>A0AAE0P5E1_9PEZI</name>
<evidence type="ECO:0000256" key="6">
    <source>
        <dbReference type="SAM" id="MobiDB-lite"/>
    </source>
</evidence>
<feature type="region of interest" description="Disordered" evidence="6">
    <location>
        <begin position="44"/>
        <end position="77"/>
    </location>
</feature>
<organism evidence="8 9">
    <name type="scientific">Podospora didyma</name>
    <dbReference type="NCBI Taxonomy" id="330526"/>
    <lineage>
        <taxon>Eukaryota</taxon>
        <taxon>Fungi</taxon>
        <taxon>Dikarya</taxon>
        <taxon>Ascomycota</taxon>
        <taxon>Pezizomycotina</taxon>
        <taxon>Sordariomycetes</taxon>
        <taxon>Sordariomycetidae</taxon>
        <taxon>Sordariales</taxon>
        <taxon>Podosporaceae</taxon>
        <taxon>Podospora</taxon>
    </lineage>
</organism>
<evidence type="ECO:0000256" key="3">
    <source>
        <dbReference type="ARBA" id="ARBA00022692"/>
    </source>
</evidence>
<feature type="region of interest" description="Disordered" evidence="6">
    <location>
        <begin position="805"/>
        <end position="859"/>
    </location>
</feature>
<keyword evidence="4 7" id="KW-1133">Transmembrane helix</keyword>
<gene>
    <name evidence="8" type="ORF">B0H63DRAFT_25494</name>
</gene>
<evidence type="ECO:0000256" key="2">
    <source>
        <dbReference type="ARBA" id="ARBA00009824"/>
    </source>
</evidence>
<feature type="region of interest" description="Disordered" evidence="6">
    <location>
        <begin position="652"/>
        <end position="774"/>
    </location>
</feature>
<dbReference type="PANTHER" id="PTHR17920:SF22">
    <property type="entry name" value="DUF726 DOMAIN PROTEIN (AFU_ORTHOLOGUE AFUA_2G12860)"/>
    <property type="match status" value="1"/>
</dbReference>
<dbReference type="Gene3D" id="3.40.50.1820">
    <property type="entry name" value="alpha/beta hydrolase"/>
    <property type="match status" value="1"/>
</dbReference>
<dbReference type="SUPFAM" id="SSF53474">
    <property type="entry name" value="alpha/beta-Hydrolases"/>
    <property type="match status" value="1"/>
</dbReference>
<evidence type="ECO:0000313" key="8">
    <source>
        <dbReference type="EMBL" id="KAK3393718.1"/>
    </source>
</evidence>
<sequence length="859" mass="93334">MAPLASEPRQLLIVLNLAKRKALYTLVVEITAWMRAQIELTESDSGGTAPLFTSPPLKPDDQDNTVDVSVSQQKTRPSPDLIRLRNAALAHFDAWRKDVLKQFKEVLAAPDDSKIVDERRKRTERLAQRRTDLPSPGENLIDFGDNAKAIEDAAKERAQDVASLQASFHAIPTRLLTIPQEDREETLSCVLLVLLSSGSYSAESRVMVVYLASALEIPLSVLNAEEIEISKSLVETSTEAAKNQQNSPISADAEAQKRKQDNQASRYWKVGLASVAGAAIIGVTGGLAAPVVAGAIGGLMGSVGLGGVAGFLGIFWMNGALVGTLFGAYGAAMTGEKVDQYARDVEDFRFIPLKVRQGSQGRTGAQNERRLRVTIGVNGWLDTEDDIKRPWRSLGDDSEVFALRYEMKSLIGLGQSLKDLVSSSAWNYVKVEILKRTVLATLWTALWPIYLLSMASSIDNPFNLAKNRSEKAGEILADALINKVQGERPVTLVGYSLGARVIYSCLQTLAARRAFGLIDTVVLIGAPIPSNRNHWMMMRSVVSGKIFNVCSENDYLLAFLYRATSIQLGVAGLQEIKDIEGVENLDLTEEVEGHLRYPELIPKILSRCGFSVAEGAGGRIEKEHDEIKLFEETDHGKTGTLIDFDNLAIAEPSKPSKKSTDPLSSNSPEIITPRTKTRDALSDGPAPQRQKRRASVTRWAPSSTTSISQDPLGQDSLLATEPPAIHRSQSAISASQKPAPSPHPITASRGQQPPASVELGLPRSLSMEPPPPSIADKTLNHVAARSTAAGGTHHRPPVIPLYNNATSKSAPVIPSSYHRGGVSYDDHDDYDDDDDEGGYGIKMVDKDDLEYVDPSPMED</sequence>
<dbReference type="Pfam" id="PF05277">
    <property type="entry name" value="DUF726"/>
    <property type="match status" value="1"/>
</dbReference>
<dbReference type="PANTHER" id="PTHR17920">
    <property type="entry name" value="TRANSMEMBRANE AND COILED-COIL DOMAIN-CONTAINING PROTEIN 4 TMCO4"/>
    <property type="match status" value="1"/>
</dbReference>
<dbReference type="InterPro" id="IPR007941">
    <property type="entry name" value="DUF726"/>
</dbReference>
<dbReference type="GO" id="GO:0016020">
    <property type="term" value="C:membrane"/>
    <property type="evidence" value="ECO:0007669"/>
    <property type="project" value="UniProtKB-SubCell"/>
</dbReference>
<feature type="compositionally biased region" description="Acidic residues" evidence="6">
    <location>
        <begin position="847"/>
        <end position="859"/>
    </location>
</feature>
<evidence type="ECO:0008006" key="10">
    <source>
        <dbReference type="Google" id="ProtNLM"/>
    </source>
</evidence>
<dbReference type="EMBL" id="JAULSW010000001">
    <property type="protein sequence ID" value="KAK3393718.1"/>
    <property type="molecule type" value="Genomic_DNA"/>
</dbReference>
<dbReference type="Proteomes" id="UP001285441">
    <property type="component" value="Unassembled WGS sequence"/>
</dbReference>
<feature type="compositionally biased region" description="Polar residues" evidence="6">
    <location>
        <begin position="65"/>
        <end position="76"/>
    </location>
</feature>
<evidence type="ECO:0000256" key="5">
    <source>
        <dbReference type="ARBA" id="ARBA00023136"/>
    </source>
</evidence>
<comment type="similarity">
    <text evidence="2">Belongs to the TMCO4 family.</text>
</comment>
<evidence type="ECO:0000256" key="7">
    <source>
        <dbReference type="SAM" id="Phobius"/>
    </source>
</evidence>
<evidence type="ECO:0000256" key="4">
    <source>
        <dbReference type="ARBA" id="ARBA00022989"/>
    </source>
</evidence>
<reference evidence="8" key="1">
    <citation type="journal article" date="2023" name="Mol. Phylogenet. Evol.">
        <title>Genome-scale phylogeny and comparative genomics of the fungal order Sordariales.</title>
        <authorList>
            <person name="Hensen N."/>
            <person name="Bonometti L."/>
            <person name="Westerberg I."/>
            <person name="Brannstrom I.O."/>
            <person name="Guillou S."/>
            <person name="Cros-Aarteil S."/>
            <person name="Calhoun S."/>
            <person name="Haridas S."/>
            <person name="Kuo A."/>
            <person name="Mondo S."/>
            <person name="Pangilinan J."/>
            <person name="Riley R."/>
            <person name="LaButti K."/>
            <person name="Andreopoulos B."/>
            <person name="Lipzen A."/>
            <person name="Chen C."/>
            <person name="Yan M."/>
            <person name="Daum C."/>
            <person name="Ng V."/>
            <person name="Clum A."/>
            <person name="Steindorff A."/>
            <person name="Ohm R.A."/>
            <person name="Martin F."/>
            <person name="Silar P."/>
            <person name="Natvig D.O."/>
            <person name="Lalanne C."/>
            <person name="Gautier V."/>
            <person name="Ament-Velasquez S.L."/>
            <person name="Kruys A."/>
            <person name="Hutchinson M.I."/>
            <person name="Powell A.J."/>
            <person name="Barry K."/>
            <person name="Miller A.N."/>
            <person name="Grigoriev I.V."/>
            <person name="Debuchy R."/>
            <person name="Gladieux P."/>
            <person name="Hiltunen Thoren M."/>
            <person name="Johannesson H."/>
        </authorList>
    </citation>
    <scope>NUCLEOTIDE SEQUENCE</scope>
    <source>
        <strain evidence="8">CBS 232.78</strain>
    </source>
</reference>
<feature type="transmembrane region" description="Helical" evidence="7">
    <location>
        <begin position="267"/>
        <end position="289"/>
    </location>
</feature>
<keyword evidence="5 7" id="KW-0472">Membrane</keyword>
<dbReference type="AlphaFoldDB" id="A0AAE0P5E1"/>
<feature type="compositionally biased region" description="Acidic residues" evidence="6">
    <location>
        <begin position="826"/>
        <end position="837"/>
    </location>
</feature>
<proteinExistence type="inferred from homology"/>
<evidence type="ECO:0000256" key="1">
    <source>
        <dbReference type="ARBA" id="ARBA00004141"/>
    </source>
</evidence>